<dbReference type="EMBL" id="JAPFFF010000001">
    <property type="protein sequence ID" value="KAK8899478.1"/>
    <property type="molecule type" value="Genomic_DNA"/>
</dbReference>
<comment type="caution">
    <text evidence="1">The sequence shown here is derived from an EMBL/GenBank/DDBJ whole genome shotgun (WGS) entry which is preliminary data.</text>
</comment>
<organism evidence="1 2">
    <name type="scientific">Tritrichomonas musculus</name>
    <dbReference type="NCBI Taxonomy" id="1915356"/>
    <lineage>
        <taxon>Eukaryota</taxon>
        <taxon>Metamonada</taxon>
        <taxon>Parabasalia</taxon>
        <taxon>Tritrichomonadida</taxon>
        <taxon>Tritrichomonadidae</taxon>
        <taxon>Tritrichomonas</taxon>
    </lineage>
</organism>
<accession>A0ABR2L8U5</accession>
<dbReference type="Proteomes" id="UP001470230">
    <property type="component" value="Unassembled WGS sequence"/>
</dbReference>
<evidence type="ECO:0000313" key="1">
    <source>
        <dbReference type="EMBL" id="KAK8899478.1"/>
    </source>
</evidence>
<keyword evidence="2" id="KW-1185">Reference proteome</keyword>
<name>A0ABR2L8U5_9EUKA</name>
<evidence type="ECO:0000313" key="2">
    <source>
        <dbReference type="Proteomes" id="UP001470230"/>
    </source>
</evidence>
<gene>
    <name evidence="1" type="ORF">M9Y10_001794</name>
</gene>
<proteinExistence type="predicted"/>
<sequence>MHVVEQKGIINSFEIFNIYSNKYGAKKWGVNVLERLYGIILQNPELEQIDKTVSNDKGPNGIIFQGHQKIKQITFFVLSSLSEDDKINKCQLELDNLFQNSINNQKCPRKSKKSGKKVDIPDDFNHSLVKSHSSTQFVSFLSPGFISSKVLRCQIMHHFLNDTFGSNSFTLQDIYDNMSIGLYFKILGSTNTPKVLINCPMLRFILLRCFPKSIRDEINFDESQKNLLSLLEKLKKEFYIINTLDDGKYLLRQYIVLSDLNVKIPIFFKNPHSIEIFWQFVEISNRMEHISNYSSDLWLKRWSIKDYFMNVKKEKSMICSIIQKVGYQYSRSIRQSANLVSKYGYDRILFANFLPSEPSEECEEDKLIDIYSQNFKWENPKIKNNLIYQKIDNENNIPTVFDEDFFLADLVAKSRVTIGGIIQNSEIKWRKILSLMISKESLTWQIVKNKFRFLYTKFQSIQSRFNHTVALTIALTFQNYLTNNHDEYLELSEEKILSHFNIINQQLILKNEIGELVECFKRFLLCPDKFYTVLQASKLFSEYIWSCSNESLLFLKISGFYNPKDQIGFKPSKPKPHTQIEKHIFKNIYFYEKLKQLSCTLQKAIIHHYNDVPLIPYDTSAFYYIIHQDIFVNTMNSHIIDFLLNTENDENRFSAIFFSFTSYIEQMNKIKKDLKVRFHCLPMPYLPELSLSNDLSSNVAPSEINKDDKKNNLKFNISINSLFSATPEFFLIVSQVKWFNNSGLSPFVRYSYGFILHSEYDGLDLNTLRKNFNLDFNEQLFDELLLSLEFLEEFHFIRKKHSSSALPIYVSDAFFLHEEKEYYWTTIYHQLDERLLIKQYSLVFEQIELNPGIEIFDLYVSIAYLSISDLLDIINVLIYDEAIYMTTSIFMNEGSLFDDTVLLPINNFSNDHLLVIFYLKQIDPSCTIPVIKLYPSSCGALKNQCFP</sequence>
<protein>
    <submittedName>
        <fullName evidence="1">Uncharacterized protein</fullName>
    </submittedName>
</protein>
<reference evidence="1 2" key="1">
    <citation type="submission" date="2024-04" db="EMBL/GenBank/DDBJ databases">
        <title>Tritrichomonas musculus Genome.</title>
        <authorList>
            <person name="Alves-Ferreira E."/>
            <person name="Grigg M."/>
            <person name="Lorenzi H."/>
            <person name="Galac M."/>
        </authorList>
    </citation>
    <scope>NUCLEOTIDE SEQUENCE [LARGE SCALE GENOMIC DNA]</scope>
    <source>
        <strain evidence="1 2">EAF2021</strain>
    </source>
</reference>